<evidence type="ECO:0000256" key="1">
    <source>
        <dbReference type="SAM" id="MobiDB-lite"/>
    </source>
</evidence>
<organism evidence="2 3">
    <name type="scientific">Protopolystoma xenopodis</name>
    <dbReference type="NCBI Taxonomy" id="117903"/>
    <lineage>
        <taxon>Eukaryota</taxon>
        <taxon>Metazoa</taxon>
        <taxon>Spiralia</taxon>
        <taxon>Lophotrochozoa</taxon>
        <taxon>Platyhelminthes</taxon>
        <taxon>Monogenea</taxon>
        <taxon>Polyopisthocotylea</taxon>
        <taxon>Polystomatidea</taxon>
        <taxon>Polystomatidae</taxon>
        <taxon>Protopolystoma</taxon>
    </lineage>
</organism>
<dbReference type="AlphaFoldDB" id="A0A3S5AGZ8"/>
<proteinExistence type="predicted"/>
<reference evidence="2" key="1">
    <citation type="submission" date="2018-11" db="EMBL/GenBank/DDBJ databases">
        <authorList>
            <consortium name="Pathogen Informatics"/>
        </authorList>
    </citation>
    <scope>NUCLEOTIDE SEQUENCE</scope>
</reference>
<feature type="region of interest" description="Disordered" evidence="1">
    <location>
        <begin position="122"/>
        <end position="151"/>
    </location>
</feature>
<name>A0A3S5AGZ8_9PLAT</name>
<evidence type="ECO:0000313" key="3">
    <source>
        <dbReference type="Proteomes" id="UP000784294"/>
    </source>
</evidence>
<keyword evidence="3" id="KW-1185">Reference proteome</keyword>
<sequence>MNLVPVTMLGPGTGHGFGETSFLAGRHNRQSPIYTADAASLVPAYSAEEMTAPGATSASAGSVKTEPEADVNCLRPLNSLHSRPSQLMKAEEAASAAHAFTSPGPTASTDMVVMMGDLRDWATPVSSPSDDGGQGRRHQPSGLHYFNQPTTTRHVGLPTSSGCLTRSILPIVSSSPTTSTTACANHSVCSTIGLKPLPYLMEPGGSTDLSADGDGQHDLSSPVSTGLLFELTGQRTVTLPGFPVGHLELSNRMCSQV</sequence>
<dbReference type="Proteomes" id="UP000784294">
    <property type="component" value="Unassembled WGS sequence"/>
</dbReference>
<protein>
    <submittedName>
        <fullName evidence="2">Uncharacterized protein</fullName>
    </submittedName>
</protein>
<dbReference type="EMBL" id="CAAALY010099133">
    <property type="protein sequence ID" value="VEL28964.1"/>
    <property type="molecule type" value="Genomic_DNA"/>
</dbReference>
<evidence type="ECO:0000313" key="2">
    <source>
        <dbReference type="EMBL" id="VEL28964.1"/>
    </source>
</evidence>
<accession>A0A3S5AGZ8</accession>
<gene>
    <name evidence="2" type="ORF">PXEA_LOCUS22404</name>
</gene>
<comment type="caution">
    <text evidence="2">The sequence shown here is derived from an EMBL/GenBank/DDBJ whole genome shotgun (WGS) entry which is preliminary data.</text>
</comment>